<evidence type="ECO:0000313" key="3">
    <source>
        <dbReference type="EMBL" id="KAH7316999.1"/>
    </source>
</evidence>
<dbReference type="AlphaFoldDB" id="A0A8K0STR4"/>
<comment type="caution">
    <text evidence="3">The sequence shown here is derived from an EMBL/GenBank/DDBJ whole genome shotgun (WGS) entry which is preliminary data.</text>
</comment>
<dbReference type="Proteomes" id="UP000813444">
    <property type="component" value="Unassembled WGS sequence"/>
</dbReference>
<organism evidence="3 4">
    <name type="scientific">Stachybotrys elegans</name>
    <dbReference type="NCBI Taxonomy" id="80388"/>
    <lineage>
        <taxon>Eukaryota</taxon>
        <taxon>Fungi</taxon>
        <taxon>Dikarya</taxon>
        <taxon>Ascomycota</taxon>
        <taxon>Pezizomycotina</taxon>
        <taxon>Sordariomycetes</taxon>
        <taxon>Hypocreomycetidae</taxon>
        <taxon>Hypocreales</taxon>
        <taxon>Stachybotryaceae</taxon>
        <taxon>Stachybotrys</taxon>
    </lineage>
</organism>
<proteinExistence type="predicted"/>
<keyword evidence="4" id="KW-1185">Reference proteome</keyword>
<gene>
    <name evidence="3" type="ORF">B0I35DRAFT_434377</name>
</gene>
<dbReference type="InterPro" id="IPR057229">
    <property type="entry name" value="DUF7907"/>
</dbReference>
<feature type="signal peptide" evidence="1">
    <location>
        <begin position="1"/>
        <end position="18"/>
    </location>
</feature>
<feature type="chain" id="PRO_5035451535" description="DUF7907 domain-containing protein" evidence="1">
    <location>
        <begin position="19"/>
        <end position="176"/>
    </location>
</feature>
<evidence type="ECO:0000259" key="2">
    <source>
        <dbReference type="Pfam" id="PF25484"/>
    </source>
</evidence>
<dbReference type="Pfam" id="PF25484">
    <property type="entry name" value="DUF7907"/>
    <property type="match status" value="1"/>
</dbReference>
<keyword evidence="1" id="KW-0732">Signal</keyword>
<name>A0A8K0STR4_9HYPO</name>
<accession>A0A8K0STR4</accession>
<dbReference type="OrthoDB" id="3518533at2759"/>
<dbReference type="EMBL" id="JAGPNK010000008">
    <property type="protein sequence ID" value="KAH7316999.1"/>
    <property type="molecule type" value="Genomic_DNA"/>
</dbReference>
<evidence type="ECO:0000313" key="4">
    <source>
        <dbReference type="Proteomes" id="UP000813444"/>
    </source>
</evidence>
<reference evidence="3" key="1">
    <citation type="journal article" date="2021" name="Nat. Commun.">
        <title>Genetic determinants of endophytism in the Arabidopsis root mycobiome.</title>
        <authorList>
            <person name="Mesny F."/>
            <person name="Miyauchi S."/>
            <person name="Thiergart T."/>
            <person name="Pickel B."/>
            <person name="Atanasova L."/>
            <person name="Karlsson M."/>
            <person name="Huettel B."/>
            <person name="Barry K.W."/>
            <person name="Haridas S."/>
            <person name="Chen C."/>
            <person name="Bauer D."/>
            <person name="Andreopoulos W."/>
            <person name="Pangilinan J."/>
            <person name="LaButti K."/>
            <person name="Riley R."/>
            <person name="Lipzen A."/>
            <person name="Clum A."/>
            <person name="Drula E."/>
            <person name="Henrissat B."/>
            <person name="Kohler A."/>
            <person name="Grigoriev I.V."/>
            <person name="Martin F.M."/>
            <person name="Hacquard S."/>
        </authorList>
    </citation>
    <scope>NUCLEOTIDE SEQUENCE</scope>
    <source>
        <strain evidence="3">MPI-CAGE-CH-0235</strain>
    </source>
</reference>
<sequence>MRLLAALLTLATAVPCLAATAPEAFFLRVTSSNQQVNSKCVSAYHTGAGTADAVMFDCGPAPQKLFTFTNSTIQFTGYGEGISSYFLADSGVVSYNNWGFVVINGGDPSRSTPMTYNATSGFLQKRNGLGFIACRWAHDNMFQLFALGDPKATLPCSCTRVKLLKGCYNTDPGCNA</sequence>
<evidence type="ECO:0000256" key="1">
    <source>
        <dbReference type="SAM" id="SignalP"/>
    </source>
</evidence>
<feature type="domain" description="DUF7907" evidence="2">
    <location>
        <begin position="24"/>
        <end position="167"/>
    </location>
</feature>
<protein>
    <recommendedName>
        <fullName evidence="2">DUF7907 domain-containing protein</fullName>
    </recommendedName>
</protein>